<evidence type="ECO:0000313" key="1">
    <source>
        <dbReference type="EMBL" id="KIW87209.1"/>
    </source>
</evidence>
<dbReference type="OrthoDB" id="5305647at2759"/>
<dbReference type="HOGENOM" id="CLU_1731259_0_0_1"/>
<organism evidence="1">
    <name type="scientific">Cladophialophora bantiana (strain ATCC 10958 / CBS 173.52 / CDC B-1940 / NIH 8579)</name>
    <name type="common">Xylohypha bantiana</name>
    <dbReference type="NCBI Taxonomy" id="1442370"/>
    <lineage>
        <taxon>Eukaryota</taxon>
        <taxon>Fungi</taxon>
        <taxon>Dikarya</taxon>
        <taxon>Ascomycota</taxon>
        <taxon>Pezizomycotina</taxon>
        <taxon>Eurotiomycetes</taxon>
        <taxon>Chaetothyriomycetidae</taxon>
        <taxon>Chaetothyriales</taxon>
        <taxon>Herpotrichiellaceae</taxon>
        <taxon>Cladophialophora</taxon>
    </lineage>
</organism>
<dbReference type="AlphaFoldDB" id="A0A0D2HS58"/>
<name>A0A0D2HS58_CLAB1</name>
<protein>
    <submittedName>
        <fullName evidence="1">Uncharacterized protein</fullName>
    </submittedName>
</protein>
<gene>
    <name evidence="1" type="ORF">Z519_12111</name>
</gene>
<proteinExistence type="predicted"/>
<reference evidence="1" key="1">
    <citation type="submission" date="2015-01" db="EMBL/GenBank/DDBJ databases">
        <title>The Genome Sequence of Cladophialophora bantiana CBS 173.52.</title>
        <authorList>
            <consortium name="The Broad Institute Genomics Platform"/>
            <person name="Cuomo C."/>
            <person name="de Hoog S."/>
            <person name="Gorbushina A."/>
            <person name="Stielow B."/>
            <person name="Teixiera M."/>
            <person name="Abouelleil A."/>
            <person name="Chapman S.B."/>
            <person name="Priest M."/>
            <person name="Young S.K."/>
            <person name="Wortman J."/>
            <person name="Nusbaum C."/>
            <person name="Birren B."/>
        </authorList>
    </citation>
    <scope>NUCLEOTIDE SEQUENCE [LARGE SCALE GENOMIC DNA]</scope>
    <source>
        <strain evidence="1">CBS 173.52</strain>
    </source>
</reference>
<sequence length="151" mass="17470">MTQGEFGQQFRVEAATGRENHPTWHPGEELWRRQYIFELEDSIGQLAQAMTPTSFQVLKDDTPTVMDPGQGVYWTAQWDLSDDTSASTCWDFTDFEASILCPQTFHFYQPSLYDTTNSLRTEEEWTEQYMPDCTGYRMGIPTGRIETETLV</sequence>
<dbReference type="RefSeq" id="XP_016613878.1">
    <property type="nucleotide sequence ID" value="XM_016769819.1"/>
</dbReference>
<dbReference type="EMBL" id="KN847005">
    <property type="protein sequence ID" value="KIW87209.1"/>
    <property type="molecule type" value="Genomic_DNA"/>
</dbReference>
<dbReference type="VEuPathDB" id="FungiDB:Z519_12111"/>
<accession>A0A0D2HS58</accession>
<dbReference type="GeneID" id="27705039"/>